<dbReference type="RefSeq" id="WP_136932211.1">
    <property type="nucleotide sequence ID" value="NZ_SSMQ01000034.1"/>
</dbReference>
<dbReference type="EMBL" id="SSMQ01000034">
    <property type="protein sequence ID" value="TKD02405.1"/>
    <property type="molecule type" value="Genomic_DNA"/>
</dbReference>
<keyword evidence="4 14" id="KW-0645">Protease</keyword>
<dbReference type="InterPro" id="IPR008915">
    <property type="entry name" value="Peptidase_M50"/>
</dbReference>
<dbReference type="InterPro" id="IPR046342">
    <property type="entry name" value="CBS_dom_sf"/>
</dbReference>
<feature type="transmembrane region" description="Helical" evidence="14">
    <location>
        <begin position="20"/>
        <end position="37"/>
    </location>
</feature>
<keyword evidence="9 14" id="KW-0862">Zinc</keyword>
<keyword evidence="13 14" id="KW-0472">Membrane</keyword>
<feature type="transmembrane region" description="Helical" evidence="14">
    <location>
        <begin position="197"/>
        <end position="221"/>
    </location>
</feature>
<evidence type="ECO:0000256" key="13">
    <source>
        <dbReference type="ARBA" id="ARBA00023136"/>
    </source>
</evidence>
<evidence type="ECO:0000256" key="11">
    <source>
        <dbReference type="ARBA" id="ARBA00023049"/>
    </source>
</evidence>
<proteinExistence type="inferred from homology"/>
<evidence type="ECO:0000256" key="7">
    <source>
        <dbReference type="ARBA" id="ARBA00022737"/>
    </source>
</evidence>
<comment type="caution">
    <text evidence="19">The sequence shown here is derived from an EMBL/GenBank/DDBJ whole genome shotgun (WGS) entry which is preliminary data.</text>
</comment>
<dbReference type="CDD" id="cd02205">
    <property type="entry name" value="CBS_pair_SF"/>
    <property type="match status" value="1"/>
</dbReference>
<reference evidence="19 20" key="1">
    <citation type="submission" date="2019-04" db="EMBL/GenBank/DDBJ databases">
        <authorList>
            <person name="Li Y."/>
            <person name="Wang J."/>
        </authorList>
    </citation>
    <scope>NUCLEOTIDE SEQUENCE [LARGE SCALE GENOMIC DNA]</scope>
    <source>
        <strain evidence="19 20">DSM 14668</strain>
    </source>
</reference>
<dbReference type="AlphaFoldDB" id="A0A4U1J5B3"/>
<dbReference type="OrthoDB" id="9781963at2"/>
<evidence type="ECO:0000256" key="8">
    <source>
        <dbReference type="ARBA" id="ARBA00022801"/>
    </source>
</evidence>
<keyword evidence="8 14" id="KW-0378">Hydrolase</keyword>
<evidence type="ECO:0000256" key="10">
    <source>
        <dbReference type="ARBA" id="ARBA00022989"/>
    </source>
</evidence>
<dbReference type="GO" id="GO:0008237">
    <property type="term" value="F:metallopeptidase activity"/>
    <property type="evidence" value="ECO:0007669"/>
    <property type="project" value="UniProtKB-UniRule"/>
</dbReference>
<feature type="transmembrane region" description="Helical" evidence="14">
    <location>
        <begin position="143"/>
        <end position="164"/>
    </location>
</feature>
<dbReference type="PANTHER" id="PTHR39188:SF3">
    <property type="entry name" value="STAGE IV SPORULATION PROTEIN FB"/>
    <property type="match status" value="1"/>
</dbReference>
<protein>
    <recommendedName>
        <fullName evidence="14">Zinc metalloprotease</fullName>
    </recommendedName>
</protein>
<dbReference type="GO" id="GO:0005886">
    <property type="term" value="C:plasma membrane"/>
    <property type="evidence" value="ECO:0007669"/>
    <property type="project" value="UniProtKB-SubCell"/>
</dbReference>
<dbReference type="GO" id="GO:0046872">
    <property type="term" value="F:metal ion binding"/>
    <property type="evidence" value="ECO:0007669"/>
    <property type="project" value="UniProtKB-UniRule"/>
</dbReference>
<comment type="cofactor">
    <cofactor evidence="14 16">
        <name>Zn(2+)</name>
        <dbReference type="ChEBI" id="CHEBI:29105"/>
    </cofactor>
    <text evidence="14 16">Binds 1 zinc ion per subunit.</text>
</comment>
<dbReference type="Pfam" id="PF00571">
    <property type="entry name" value="CBS"/>
    <property type="match status" value="1"/>
</dbReference>
<keyword evidence="5 14" id="KW-0812">Transmembrane</keyword>
<feature type="binding site" evidence="16">
    <location>
        <position position="77"/>
    </location>
    <ligand>
        <name>Zn(2+)</name>
        <dbReference type="ChEBI" id="CHEBI:29105"/>
        <note>catalytic</note>
    </ligand>
</feature>
<keyword evidence="7" id="KW-0677">Repeat</keyword>
<keyword evidence="12 17" id="KW-0129">CBS domain</keyword>
<feature type="transmembrane region" description="Helical" evidence="14">
    <location>
        <begin position="57"/>
        <end position="82"/>
    </location>
</feature>
<evidence type="ECO:0000256" key="6">
    <source>
        <dbReference type="ARBA" id="ARBA00022723"/>
    </source>
</evidence>
<dbReference type="PANTHER" id="PTHR39188">
    <property type="entry name" value="MEMBRANE-ASSOCIATED ZINC METALLOPROTEASE M50B"/>
    <property type="match status" value="1"/>
</dbReference>
<evidence type="ECO:0000256" key="9">
    <source>
        <dbReference type="ARBA" id="ARBA00022833"/>
    </source>
</evidence>
<keyword evidence="3 14" id="KW-1003">Cell membrane</keyword>
<keyword evidence="11 14" id="KW-0482">Metalloprotease</keyword>
<evidence type="ECO:0000256" key="2">
    <source>
        <dbReference type="ARBA" id="ARBA00007931"/>
    </source>
</evidence>
<evidence type="ECO:0000256" key="4">
    <source>
        <dbReference type="ARBA" id="ARBA00022670"/>
    </source>
</evidence>
<evidence type="ECO:0000256" key="17">
    <source>
        <dbReference type="PROSITE-ProRule" id="PRU00703"/>
    </source>
</evidence>
<evidence type="ECO:0000256" key="14">
    <source>
        <dbReference type="PIRNR" id="PIRNR006404"/>
    </source>
</evidence>
<dbReference type="InterPro" id="IPR000644">
    <property type="entry name" value="CBS_dom"/>
</dbReference>
<dbReference type="PROSITE" id="PS51371">
    <property type="entry name" value="CBS"/>
    <property type="match status" value="1"/>
</dbReference>
<dbReference type="PIRSF" id="PIRSF006404">
    <property type="entry name" value="UCP006404_Pept_M50_CBS"/>
    <property type="match status" value="1"/>
</dbReference>
<comment type="subcellular location">
    <subcellularLocation>
        <location evidence="1 14">Cell membrane</location>
        <topology evidence="1 14">Multi-pass membrane protein</topology>
    </subcellularLocation>
</comment>
<dbReference type="GO" id="GO:0006508">
    <property type="term" value="P:proteolysis"/>
    <property type="evidence" value="ECO:0007669"/>
    <property type="project" value="UniProtKB-KW"/>
</dbReference>
<name>A0A4U1J5B3_9BACT</name>
<feature type="binding site" evidence="16">
    <location>
        <position position="73"/>
    </location>
    <ligand>
        <name>Zn(2+)</name>
        <dbReference type="ChEBI" id="CHEBI:29105"/>
        <note>catalytic</note>
    </ligand>
</feature>
<dbReference type="InterPro" id="IPR016483">
    <property type="entry name" value="UCP006404_Pept_M50_CBS"/>
</dbReference>
<evidence type="ECO:0000256" key="16">
    <source>
        <dbReference type="PIRSR" id="PIRSR006404-2"/>
    </source>
</evidence>
<sequence>MLDRGWTIFRIRGIPVKLHITLVLFLPYVAFVTSSQFKAIADAVGVPRSDLHLPPLVWGTILAVGLFVSILLHELAHCLVAVSNGVRVRSITLMMLGGVSRMERDVRPEREAWMAFAGPLSSFGIAVACWLASLLPLLAEVRVAFLALALANAVLGAFNLLPAFPMDGGRVLRGLLSTRLGIRRATSVAATIGKGMAVLFGLFGLLSFNVLLVLIAVFVYMGAAGEQGRSQWRQVLEGLPVAEVMTDRLGEAHADERAGEVARRLFRQNLAGALVVDNGHAHVHEHDALDPEHVLGVVTAWDLARPELHRVPDATVGKAMRTDVPRVHTRDDAAATLDALVSGEAEAVLVLDEGEHVVGLVTPADLQRALALLGAAGGRGR</sequence>
<evidence type="ECO:0000259" key="18">
    <source>
        <dbReference type="PROSITE" id="PS51371"/>
    </source>
</evidence>
<keyword evidence="6 14" id="KW-0479">Metal-binding</keyword>
<evidence type="ECO:0000256" key="5">
    <source>
        <dbReference type="ARBA" id="ARBA00022692"/>
    </source>
</evidence>
<organism evidence="19 20">
    <name type="scientific">Polyangium fumosum</name>
    <dbReference type="NCBI Taxonomy" id="889272"/>
    <lineage>
        <taxon>Bacteria</taxon>
        <taxon>Pseudomonadati</taxon>
        <taxon>Myxococcota</taxon>
        <taxon>Polyangia</taxon>
        <taxon>Polyangiales</taxon>
        <taxon>Polyangiaceae</taxon>
        <taxon>Polyangium</taxon>
    </lineage>
</organism>
<gene>
    <name evidence="19" type="ORF">E8A74_28320</name>
</gene>
<evidence type="ECO:0000256" key="15">
    <source>
        <dbReference type="PIRSR" id="PIRSR006404-1"/>
    </source>
</evidence>
<feature type="transmembrane region" description="Helical" evidence="14">
    <location>
        <begin position="112"/>
        <end position="137"/>
    </location>
</feature>
<dbReference type="CDD" id="cd06164">
    <property type="entry name" value="S2P-M50_SpoIVFB_CBS"/>
    <property type="match status" value="1"/>
</dbReference>
<dbReference type="Proteomes" id="UP000309215">
    <property type="component" value="Unassembled WGS sequence"/>
</dbReference>
<keyword evidence="10 14" id="KW-1133">Transmembrane helix</keyword>
<dbReference type="Gene3D" id="3.10.580.10">
    <property type="entry name" value="CBS-domain"/>
    <property type="match status" value="1"/>
</dbReference>
<keyword evidence="20" id="KW-1185">Reference proteome</keyword>
<feature type="binding site" evidence="16">
    <location>
        <position position="167"/>
    </location>
    <ligand>
        <name>Zn(2+)</name>
        <dbReference type="ChEBI" id="CHEBI:29105"/>
        <note>catalytic</note>
    </ligand>
</feature>
<accession>A0A4U1J5B3</accession>
<comment type="similarity">
    <text evidence="2 14">Belongs to the peptidase M50B family.</text>
</comment>
<evidence type="ECO:0000256" key="12">
    <source>
        <dbReference type="ARBA" id="ARBA00023122"/>
    </source>
</evidence>
<dbReference type="Pfam" id="PF02163">
    <property type="entry name" value="Peptidase_M50"/>
    <property type="match status" value="2"/>
</dbReference>
<evidence type="ECO:0000256" key="1">
    <source>
        <dbReference type="ARBA" id="ARBA00004651"/>
    </source>
</evidence>
<evidence type="ECO:0000313" key="20">
    <source>
        <dbReference type="Proteomes" id="UP000309215"/>
    </source>
</evidence>
<feature type="active site" evidence="15">
    <location>
        <position position="74"/>
    </location>
</feature>
<evidence type="ECO:0000256" key="3">
    <source>
        <dbReference type="ARBA" id="ARBA00022475"/>
    </source>
</evidence>
<evidence type="ECO:0000313" key="19">
    <source>
        <dbReference type="EMBL" id="TKD02405.1"/>
    </source>
</evidence>
<dbReference type="SUPFAM" id="SSF54631">
    <property type="entry name" value="CBS-domain pair"/>
    <property type="match status" value="1"/>
</dbReference>
<feature type="domain" description="CBS" evidence="18">
    <location>
        <begin position="320"/>
        <end position="377"/>
    </location>
</feature>